<protein>
    <submittedName>
        <fullName evidence="1">Uncharacterized protein</fullName>
    </submittedName>
</protein>
<dbReference type="EMBL" id="VITN01000009">
    <property type="protein sequence ID" value="TWB18683.1"/>
    <property type="molecule type" value="Genomic_DNA"/>
</dbReference>
<evidence type="ECO:0000313" key="1">
    <source>
        <dbReference type="EMBL" id="TWB18683.1"/>
    </source>
</evidence>
<dbReference type="Proteomes" id="UP000319859">
    <property type="component" value="Unassembled WGS sequence"/>
</dbReference>
<evidence type="ECO:0000313" key="2">
    <source>
        <dbReference type="Proteomes" id="UP000319859"/>
    </source>
</evidence>
<accession>A0A560FAQ0</accession>
<reference evidence="1 2" key="1">
    <citation type="submission" date="2019-06" db="EMBL/GenBank/DDBJ databases">
        <title>Genomic Encyclopedia of Type Strains, Phase IV (KMG-V): Genome sequencing to study the core and pangenomes of soil and plant-associated prokaryotes.</title>
        <authorList>
            <person name="Whitman W."/>
        </authorList>
    </citation>
    <scope>NUCLEOTIDE SEQUENCE [LARGE SCALE GENOMIC DNA]</scope>
    <source>
        <strain evidence="1 2">BR 11880</strain>
    </source>
</reference>
<sequence>MKIEFDPAKDTANRGKHGLDLAFGKQVLLDPDLLEFLDDTLDYGEDRFLALGLVAGIVHAMVYTEREDAIRIISVRVADKREQARYFSR</sequence>
<dbReference type="AlphaFoldDB" id="A0A560FAQ0"/>
<dbReference type="InterPro" id="IPR038573">
    <property type="entry name" value="BrnT_sf"/>
</dbReference>
<comment type="caution">
    <text evidence="1">The sequence shown here is derived from an EMBL/GenBank/DDBJ whole genome shotgun (WGS) entry which is preliminary data.</text>
</comment>
<proteinExistence type="predicted"/>
<gene>
    <name evidence="1" type="ORF">FBZ89_10964</name>
</gene>
<dbReference type="RefSeq" id="WP_145750873.1">
    <property type="nucleotide sequence ID" value="NZ_VITN01000009.1"/>
</dbReference>
<organism evidence="1 2">
    <name type="scientific">Nitrospirillum amazonense</name>
    <dbReference type="NCBI Taxonomy" id="28077"/>
    <lineage>
        <taxon>Bacteria</taxon>
        <taxon>Pseudomonadati</taxon>
        <taxon>Pseudomonadota</taxon>
        <taxon>Alphaproteobacteria</taxon>
        <taxon>Rhodospirillales</taxon>
        <taxon>Azospirillaceae</taxon>
        <taxon>Nitrospirillum</taxon>
    </lineage>
</organism>
<dbReference type="Pfam" id="PF04365">
    <property type="entry name" value="BrnT_toxin"/>
    <property type="match status" value="1"/>
</dbReference>
<dbReference type="InterPro" id="IPR007460">
    <property type="entry name" value="BrnT_toxin"/>
</dbReference>
<name>A0A560FAQ0_9PROT</name>
<dbReference type="OrthoDB" id="9798158at2"/>
<dbReference type="Gene3D" id="3.10.450.530">
    <property type="entry name" value="Ribonuclease toxin, BrnT, of type II toxin-antitoxin system"/>
    <property type="match status" value="1"/>
</dbReference>